<feature type="compositionally biased region" description="Low complexity" evidence="1">
    <location>
        <begin position="231"/>
        <end position="250"/>
    </location>
</feature>
<dbReference type="EMBL" id="KV454410">
    <property type="protein sequence ID" value="ODQ64994.1"/>
    <property type="molecule type" value="Genomic_DNA"/>
</dbReference>
<dbReference type="PROSITE" id="PS51212">
    <property type="entry name" value="WSC"/>
    <property type="match status" value="1"/>
</dbReference>
<organism evidence="4 5">
    <name type="scientific">Nadsonia fulvescens var. elongata DSM 6958</name>
    <dbReference type="NCBI Taxonomy" id="857566"/>
    <lineage>
        <taxon>Eukaryota</taxon>
        <taxon>Fungi</taxon>
        <taxon>Dikarya</taxon>
        <taxon>Ascomycota</taxon>
        <taxon>Saccharomycotina</taxon>
        <taxon>Dipodascomycetes</taxon>
        <taxon>Dipodascales</taxon>
        <taxon>Dipodascales incertae sedis</taxon>
        <taxon>Nadsonia</taxon>
    </lineage>
</organism>
<reference evidence="4 5" key="1">
    <citation type="journal article" date="2016" name="Proc. Natl. Acad. Sci. U.S.A.">
        <title>Comparative genomics of biotechnologically important yeasts.</title>
        <authorList>
            <person name="Riley R."/>
            <person name="Haridas S."/>
            <person name="Wolfe K.H."/>
            <person name="Lopes M.R."/>
            <person name="Hittinger C.T."/>
            <person name="Goeker M."/>
            <person name="Salamov A.A."/>
            <person name="Wisecaver J.H."/>
            <person name="Long T.M."/>
            <person name="Calvey C.H."/>
            <person name="Aerts A.L."/>
            <person name="Barry K.W."/>
            <person name="Choi C."/>
            <person name="Clum A."/>
            <person name="Coughlan A.Y."/>
            <person name="Deshpande S."/>
            <person name="Douglass A.P."/>
            <person name="Hanson S.J."/>
            <person name="Klenk H.-P."/>
            <person name="LaButti K.M."/>
            <person name="Lapidus A."/>
            <person name="Lindquist E.A."/>
            <person name="Lipzen A.M."/>
            <person name="Meier-Kolthoff J.P."/>
            <person name="Ohm R.A."/>
            <person name="Otillar R.P."/>
            <person name="Pangilinan J.L."/>
            <person name="Peng Y."/>
            <person name="Rokas A."/>
            <person name="Rosa C.A."/>
            <person name="Scheuner C."/>
            <person name="Sibirny A.A."/>
            <person name="Slot J.C."/>
            <person name="Stielow J.B."/>
            <person name="Sun H."/>
            <person name="Kurtzman C.P."/>
            <person name="Blackwell M."/>
            <person name="Grigoriev I.V."/>
            <person name="Jeffries T.W."/>
        </authorList>
    </citation>
    <scope>NUCLEOTIDE SEQUENCE [LARGE SCALE GENOMIC DNA]</scope>
    <source>
        <strain evidence="4 5">DSM 6958</strain>
    </source>
</reference>
<feature type="domain" description="WSC" evidence="3">
    <location>
        <begin position="40"/>
        <end position="127"/>
    </location>
</feature>
<evidence type="ECO:0000313" key="4">
    <source>
        <dbReference type="EMBL" id="ODQ64994.1"/>
    </source>
</evidence>
<dbReference type="STRING" id="857566.A0A1E3PIG3"/>
<accession>A0A1E3PIG3</accession>
<keyword evidence="2" id="KW-0812">Transmembrane</keyword>
<dbReference type="PANTHER" id="PTHR16861">
    <property type="entry name" value="GLYCOPROTEIN 38"/>
    <property type="match status" value="1"/>
</dbReference>
<dbReference type="OrthoDB" id="5985073at2759"/>
<evidence type="ECO:0000256" key="1">
    <source>
        <dbReference type="SAM" id="MobiDB-lite"/>
    </source>
</evidence>
<evidence type="ECO:0000313" key="5">
    <source>
        <dbReference type="Proteomes" id="UP000095009"/>
    </source>
</evidence>
<gene>
    <name evidence="4" type="ORF">NADFUDRAFT_83116</name>
</gene>
<feature type="region of interest" description="Disordered" evidence="1">
    <location>
        <begin position="181"/>
        <end position="214"/>
    </location>
</feature>
<feature type="region of interest" description="Disordered" evidence="1">
    <location>
        <begin position="231"/>
        <end position="262"/>
    </location>
</feature>
<protein>
    <recommendedName>
        <fullName evidence="3">WSC domain-containing protein</fullName>
    </recommendedName>
</protein>
<keyword evidence="2" id="KW-1133">Transmembrane helix</keyword>
<keyword evidence="5" id="KW-1185">Reference proteome</keyword>
<dbReference type="Pfam" id="PF01822">
    <property type="entry name" value="WSC"/>
    <property type="match status" value="1"/>
</dbReference>
<sequence length="372" mass="38619">MSSLTSTRPVCQRQGQSIPSISAVLLCTLLFFSSILSASAYQLEGCYSSSGSLTFKNTDSVGQTSKTCYATCEGKKYMGLTEGNQCWCGDSAPSSSDKINTSSCNLQCPGYRERCGGTSVFFVFLRGSSQYPDSDLSYIAGSDSSSSLVSTSSTASSTQKTSSSNTITSNLSNTINSIASQSSRFTTSSPSTDTSSSSSSSTQASSSGELGYTLRTSTTGGVTVVITATVTNGPSSSSSSGANNDNNSSDKVPEKNSGSSVSGGTIAGAVIGAIAGLALIAGLVFFLLRRRAQNRYDREASSPHGIPDPFGDDVDNKMNAFGVGGVGDGNDGFMSIDQRLNPVMLNRRLSEGSLADDQDYSRKILRVANPED</sequence>
<dbReference type="CDD" id="cd12087">
    <property type="entry name" value="TM_EGFR-like"/>
    <property type="match status" value="1"/>
</dbReference>
<dbReference type="SMART" id="SM00321">
    <property type="entry name" value="WSC"/>
    <property type="match status" value="1"/>
</dbReference>
<evidence type="ECO:0000259" key="3">
    <source>
        <dbReference type="PROSITE" id="PS51212"/>
    </source>
</evidence>
<proteinExistence type="predicted"/>
<dbReference type="InterPro" id="IPR002889">
    <property type="entry name" value="WSC_carb-bd"/>
</dbReference>
<evidence type="ECO:0000256" key="2">
    <source>
        <dbReference type="SAM" id="Phobius"/>
    </source>
</evidence>
<keyword evidence="2" id="KW-0472">Membrane</keyword>
<dbReference type="Proteomes" id="UP000095009">
    <property type="component" value="Unassembled WGS sequence"/>
</dbReference>
<name>A0A1E3PIG3_9ASCO</name>
<dbReference type="PANTHER" id="PTHR16861:SF4">
    <property type="entry name" value="SH3 DOMAIN PROTEIN (AFU_ORTHOLOGUE AFUA_1G13610)"/>
    <property type="match status" value="1"/>
</dbReference>
<feature type="transmembrane region" description="Helical" evidence="2">
    <location>
        <begin position="266"/>
        <end position="288"/>
    </location>
</feature>
<dbReference type="AlphaFoldDB" id="A0A1E3PIG3"/>